<dbReference type="GO" id="GO:0016740">
    <property type="term" value="F:transferase activity"/>
    <property type="evidence" value="ECO:0007669"/>
    <property type="project" value="UniProtKB-KW"/>
</dbReference>
<evidence type="ECO:0000259" key="1">
    <source>
        <dbReference type="Pfam" id="PF13243"/>
    </source>
</evidence>
<proteinExistence type="predicted"/>
<sequence>MSTEALARDAAPPEDPGHAVAAGELVAGLTVRPAGRTSASPYETGRVVSLAPWLPQHAERIRFLLAGQRPDGGWGGPEGYALVPTLSAVEGLLAALERDAPVGWSRDGVRNAVGRALRLLYDRAAGPATYPVPDLPAADLIVPALVERIADRLAEPPAALAEWRAVGPPPLPPGMDSQRLDRVRLLARSGRPMPPKLLHALEVLGPAARRLPTVTPTGSGAVGASPAATAAWLGGPDGSPPASVDYLRQAIADHGGPVPCATPITVFERSWVLATLARVGVPRSVPAGILAELRAALGPDGAATGPGLPTDADTTAVTLYALARLGQPADPGCLAGYDTGEHFCTWQGENGASVTTNAHVLEALGRQLGDGGRRAAAVVHRLTGWLLDRQEADGRWSDRWHASPYYATCCAVLALRDHGGPSARPAVERAVGWVLDSQQPDGSWGRWAGTAEETAYGLLVLLAGRPSPSLDAAVAAAAGRLSVLDGERDSPPLWHDKDLYHPGQIVRAAVIAARKAAGDRLRGGAHTPTDAWSALLE</sequence>
<dbReference type="GO" id="GO:0010333">
    <property type="term" value="F:terpene synthase activity"/>
    <property type="evidence" value="ECO:0007669"/>
    <property type="project" value="InterPro"/>
</dbReference>
<dbReference type="RefSeq" id="WP_231925343.1">
    <property type="nucleotide sequence ID" value="NZ_LT607410.1"/>
</dbReference>
<dbReference type="GO" id="GO:0000287">
    <property type="term" value="F:magnesium ion binding"/>
    <property type="evidence" value="ECO:0007669"/>
    <property type="project" value="TreeGrafter"/>
</dbReference>
<name>A0A1C4XES8_9ACTN</name>
<dbReference type="AlphaFoldDB" id="A0A1C4XES8"/>
<dbReference type="Pfam" id="PF13243">
    <property type="entry name" value="SQHop_cyclase_C"/>
    <property type="match status" value="1"/>
</dbReference>
<dbReference type="Gene3D" id="1.50.10.160">
    <property type="match status" value="1"/>
</dbReference>
<feature type="domain" description="Squalene cyclase C-terminal" evidence="1">
    <location>
        <begin position="354"/>
        <end position="452"/>
    </location>
</feature>
<dbReference type="InterPro" id="IPR032696">
    <property type="entry name" value="SQ_cyclase_C"/>
</dbReference>
<evidence type="ECO:0000313" key="2">
    <source>
        <dbReference type="EMBL" id="SCF06874.1"/>
    </source>
</evidence>
<dbReference type="PANTHER" id="PTHR31739:SF25">
    <property type="entry name" value="(E,E)-GERANYLLINALOOL SYNTHASE"/>
    <property type="match status" value="1"/>
</dbReference>
<protein>
    <submittedName>
        <fullName evidence="2">Prenyltransferase and squalene oxidase repeat-containing protein</fullName>
    </submittedName>
</protein>
<organism evidence="2 3">
    <name type="scientific">Micromonospora purpureochromogenes</name>
    <dbReference type="NCBI Taxonomy" id="47872"/>
    <lineage>
        <taxon>Bacteria</taxon>
        <taxon>Bacillati</taxon>
        <taxon>Actinomycetota</taxon>
        <taxon>Actinomycetes</taxon>
        <taxon>Micromonosporales</taxon>
        <taxon>Micromonosporaceae</taxon>
        <taxon>Micromonospora</taxon>
    </lineage>
</organism>
<dbReference type="GO" id="GO:0016102">
    <property type="term" value="P:diterpenoid biosynthetic process"/>
    <property type="evidence" value="ECO:0007669"/>
    <property type="project" value="TreeGrafter"/>
</dbReference>
<dbReference type="UniPathway" id="UPA00337"/>
<dbReference type="SUPFAM" id="SSF48239">
    <property type="entry name" value="Terpenoid cyclases/Protein prenyltransferases"/>
    <property type="match status" value="2"/>
</dbReference>
<dbReference type="EMBL" id="LT607410">
    <property type="protein sequence ID" value="SCF06874.1"/>
    <property type="molecule type" value="Genomic_DNA"/>
</dbReference>
<gene>
    <name evidence="2" type="ORF">GA0074696_2529</name>
</gene>
<dbReference type="InterPro" id="IPR050148">
    <property type="entry name" value="Terpene_synthase-like"/>
</dbReference>
<dbReference type="Proteomes" id="UP000198228">
    <property type="component" value="Chromosome I"/>
</dbReference>
<accession>A0A1C4XES8</accession>
<keyword evidence="2" id="KW-0808">Transferase</keyword>
<dbReference type="PANTHER" id="PTHR31739">
    <property type="entry name" value="ENT-COPALYL DIPHOSPHATE SYNTHASE, CHLOROPLASTIC"/>
    <property type="match status" value="1"/>
</dbReference>
<dbReference type="InterPro" id="IPR008930">
    <property type="entry name" value="Terpenoid_cyclase/PrenylTrfase"/>
</dbReference>
<reference evidence="2 3" key="1">
    <citation type="submission" date="2016-06" db="EMBL/GenBank/DDBJ databases">
        <authorList>
            <person name="Kjaerup R.B."/>
            <person name="Dalgaard T.S."/>
            <person name="Juul-Madsen H.R."/>
        </authorList>
    </citation>
    <scope>NUCLEOTIDE SEQUENCE [LARGE SCALE GENOMIC DNA]</scope>
    <source>
        <strain evidence="2 3">DSM 43821</strain>
    </source>
</reference>
<evidence type="ECO:0000313" key="3">
    <source>
        <dbReference type="Proteomes" id="UP000198228"/>
    </source>
</evidence>
<dbReference type="Gene3D" id="1.50.10.20">
    <property type="match status" value="1"/>
</dbReference>